<dbReference type="RefSeq" id="WP_127765022.1">
    <property type="nucleotide sequence ID" value="NZ_SADE01000001.1"/>
</dbReference>
<dbReference type="EMBL" id="SADE01000001">
    <property type="protein sequence ID" value="RVU39651.1"/>
    <property type="molecule type" value="Genomic_DNA"/>
</dbReference>
<keyword evidence="2" id="KW-1185">Reference proteome</keyword>
<name>A0A3S3USN9_9PROT</name>
<evidence type="ECO:0000313" key="2">
    <source>
        <dbReference type="Proteomes" id="UP000287447"/>
    </source>
</evidence>
<sequence length="236" mass="26569">MSDTPETTIDWQRGPVPDRYRGLWRRRLLIDADGSRDADTIVWWLQTRQLFADIRLPGDRASLAGATCYADLGAEGLSCLTRQEGFAGVLEWTNTACAWRRQIDFRPLPGPPDEGWMDEAEDGLMIERGIHRGYLEEWVQSIPKDAAMDEWLWHDGWGGATVLRLGNVFMLAEDRRPAPPRPETFEDDVLAAIGNETALSALLDCEISYGRVEADGSWRIALSTIPWREGQTVAPL</sequence>
<dbReference type="OrthoDB" id="6992731at2"/>
<comment type="caution">
    <text evidence="1">The sequence shown here is derived from an EMBL/GenBank/DDBJ whole genome shotgun (WGS) entry which is preliminary data.</text>
</comment>
<evidence type="ECO:0000313" key="1">
    <source>
        <dbReference type="EMBL" id="RVU39651.1"/>
    </source>
</evidence>
<proteinExistence type="predicted"/>
<protein>
    <submittedName>
        <fullName evidence="1">Uncharacterized protein</fullName>
    </submittedName>
</protein>
<gene>
    <name evidence="1" type="ORF">EOI86_10630</name>
</gene>
<reference evidence="2" key="1">
    <citation type="submission" date="2019-01" db="EMBL/GenBank/DDBJ databases">
        <title>Gri0909 isolated from a small marine red alga.</title>
        <authorList>
            <person name="Kim J."/>
            <person name="Jeong S.E."/>
            <person name="Jeon C.O."/>
        </authorList>
    </citation>
    <scope>NUCLEOTIDE SEQUENCE [LARGE SCALE GENOMIC DNA]</scope>
    <source>
        <strain evidence="2">Gri0909</strain>
    </source>
</reference>
<dbReference type="AlphaFoldDB" id="A0A3S3USN9"/>
<organism evidence="1 2">
    <name type="scientific">Hwanghaeella grinnelliae</name>
    <dbReference type="NCBI Taxonomy" id="2500179"/>
    <lineage>
        <taxon>Bacteria</taxon>
        <taxon>Pseudomonadati</taxon>
        <taxon>Pseudomonadota</taxon>
        <taxon>Alphaproteobacteria</taxon>
        <taxon>Rhodospirillales</taxon>
        <taxon>Rhodospirillaceae</taxon>
        <taxon>Hwanghaeella</taxon>
    </lineage>
</organism>
<accession>A0A3S3USN9</accession>
<dbReference type="Proteomes" id="UP000287447">
    <property type="component" value="Unassembled WGS sequence"/>
</dbReference>